<sequence>MLCCLAILHIIFTYCYHTKLPQQHAGFHLVFQRNATTRGISPTLSKKCHPGPLSSWYSVSLCRKTLPMYVWLFMVFEN</sequence>
<dbReference type="Gramene" id="Os01t0213350-01">
    <property type="protein sequence ID" value="Os01t0213350-01"/>
    <property type="gene ID" value="Os01g0213350"/>
</dbReference>
<evidence type="ECO:0000313" key="2">
    <source>
        <dbReference type="EMBL" id="BAS71004.1"/>
    </source>
</evidence>
<protein>
    <submittedName>
        <fullName evidence="2">Os01g0213350 protein</fullName>
    </submittedName>
</protein>
<reference evidence="2 3" key="3">
    <citation type="journal article" date="2013" name="Rice">
        <title>Improvement of the Oryza sativa Nipponbare reference genome using next generation sequence and optical map data.</title>
        <authorList>
            <person name="Kawahara Y."/>
            <person name="de la Bastide M."/>
            <person name="Hamilton J.P."/>
            <person name="Kanamori H."/>
            <person name="McCombie W.R."/>
            <person name="Ouyang S."/>
            <person name="Schwartz D.C."/>
            <person name="Tanaka T."/>
            <person name="Wu J."/>
            <person name="Zhou S."/>
            <person name="Childs K.L."/>
            <person name="Davidson R.M."/>
            <person name="Lin H."/>
            <person name="Quesada-Ocampo L."/>
            <person name="Vaillancourt B."/>
            <person name="Sakai H."/>
            <person name="Lee S.S."/>
            <person name="Kim J."/>
            <person name="Numa H."/>
            <person name="Itoh T."/>
            <person name="Buell C.R."/>
            <person name="Matsumoto T."/>
        </authorList>
    </citation>
    <scope>NUCLEOTIDE SEQUENCE [LARGE SCALE GENOMIC DNA]</scope>
    <source>
        <strain evidence="3">cv. Nipponbare</strain>
    </source>
</reference>
<proteinExistence type="predicted"/>
<keyword evidence="3" id="KW-1185">Reference proteome</keyword>
<dbReference type="AlphaFoldDB" id="A0A0P0UZP5"/>
<evidence type="ECO:0000313" key="3">
    <source>
        <dbReference type="Proteomes" id="UP000059680"/>
    </source>
</evidence>
<dbReference type="InParanoid" id="A0A0P0UZP5"/>
<dbReference type="EMBL" id="AP014957">
    <property type="protein sequence ID" value="BAS71004.1"/>
    <property type="molecule type" value="Genomic_DNA"/>
</dbReference>
<feature type="chain" id="PRO_5006056128" evidence="1">
    <location>
        <begin position="18"/>
        <end position="78"/>
    </location>
</feature>
<reference evidence="2 3" key="2">
    <citation type="journal article" date="2013" name="Plant Cell Physiol.">
        <title>Rice Annotation Project Database (RAP-DB): an integrative and interactive database for rice genomics.</title>
        <authorList>
            <person name="Sakai H."/>
            <person name="Lee S.S."/>
            <person name="Tanaka T."/>
            <person name="Numa H."/>
            <person name="Kim J."/>
            <person name="Kawahara Y."/>
            <person name="Wakimoto H."/>
            <person name="Yang C.C."/>
            <person name="Iwamoto M."/>
            <person name="Abe T."/>
            <person name="Yamada Y."/>
            <person name="Muto A."/>
            <person name="Inokuchi H."/>
            <person name="Ikemura T."/>
            <person name="Matsumoto T."/>
            <person name="Sasaki T."/>
            <person name="Itoh T."/>
        </authorList>
    </citation>
    <scope>NUCLEOTIDE SEQUENCE [LARGE SCALE GENOMIC DNA]</scope>
    <source>
        <strain evidence="3">cv. Nipponbare</strain>
    </source>
</reference>
<feature type="signal peptide" evidence="1">
    <location>
        <begin position="1"/>
        <end position="17"/>
    </location>
</feature>
<reference evidence="3" key="1">
    <citation type="journal article" date="2005" name="Nature">
        <title>The map-based sequence of the rice genome.</title>
        <authorList>
            <consortium name="International rice genome sequencing project (IRGSP)"/>
            <person name="Matsumoto T."/>
            <person name="Wu J."/>
            <person name="Kanamori H."/>
            <person name="Katayose Y."/>
            <person name="Fujisawa M."/>
            <person name="Namiki N."/>
            <person name="Mizuno H."/>
            <person name="Yamamoto K."/>
            <person name="Antonio B.A."/>
            <person name="Baba T."/>
            <person name="Sakata K."/>
            <person name="Nagamura Y."/>
            <person name="Aoki H."/>
            <person name="Arikawa K."/>
            <person name="Arita K."/>
            <person name="Bito T."/>
            <person name="Chiden Y."/>
            <person name="Fujitsuka N."/>
            <person name="Fukunaka R."/>
            <person name="Hamada M."/>
            <person name="Harada C."/>
            <person name="Hayashi A."/>
            <person name="Hijishita S."/>
            <person name="Honda M."/>
            <person name="Hosokawa S."/>
            <person name="Ichikawa Y."/>
            <person name="Idonuma A."/>
            <person name="Iijima M."/>
            <person name="Ikeda M."/>
            <person name="Ikeno M."/>
            <person name="Ito K."/>
            <person name="Ito S."/>
            <person name="Ito T."/>
            <person name="Ito Y."/>
            <person name="Ito Y."/>
            <person name="Iwabuchi A."/>
            <person name="Kamiya K."/>
            <person name="Karasawa W."/>
            <person name="Kurita K."/>
            <person name="Katagiri S."/>
            <person name="Kikuta A."/>
            <person name="Kobayashi H."/>
            <person name="Kobayashi N."/>
            <person name="Machita K."/>
            <person name="Maehara T."/>
            <person name="Masukawa M."/>
            <person name="Mizubayashi T."/>
            <person name="Mukai Y."/>
            <person name="Nagasaki H."/>
            <person name="Nagata Y."/>
            <person name="Naito S."/>
            <person name="Nakashima M."/>
            <person name="Nakama Y."/>
            <person name="Nakamichi Y."/>
            <person name="Nakamura M."/>
            <person name="Meguro A."/>
            <person name="Negishi M."/>
            <person name="Ohta I."/>
            <person name="Ohta T."/>
            <person name="Okamoto M."/>
            <person name="Ono N."/>
            <person name="Saji S."/>
            <person name="Sakaguchi M."/>
            <person name="Sakai K."/>
            <person name="Shibata M."/>
            <person name="Shimokawa T."/>
            <person name="Song J."/>
            <person name="Takazaki Y."/>
            <person name="Terasawa K."/>
            <person name="Tsugane M."/>
            <person name="Tsuji K."/>
            <person name="Ueda S."/>
            <person name="Waki K."/>
            <person name="Yamagata H."/>
            <person name="Yamamoto M."/>
            <person name="Yamamoto S."/>
            <person name="Yamane H."/>
            <person name="Yoshiki S."/>
            <person name="Yoshihara R."/>
            <person name="Yukawa K."/>
            <person name="Zhong H."/>
            <person name="Yano M."/>
            <person name="Yuan Q."/>
            <person name="Ouyang S."/>
            <person name="Liu J."/>
            <person name="Jones K.M."/>
            <person name="Gansberger K."/>
            <person name="Moffat K."/>
            <person name="Hill J."/>
            <person name="Bera J."/>
            <person name="Fadrosh D."/>
            <person name="Jin S."/>
            <person name="Johri S."/>
            <person name="Kim M."/>
            <person name="Overton L."/>
            <person name="Reardon M."/>
            <person name="Tsitrin T."/>
            <person name="Vuong H."/>
            <person name="Weaver B."/>
            <person name="Ciecko A."/>
            <person name="Tallon L."/>
            <person name="Jackson J."/>
            <person name="Pai G."/>
            <person name="Aken S.V."/>
            <person name="Utterback T."/>
            <person name="Reidmuller S."/>
            <person name="Feldblyum T."/>
            <person name="Hsiao J."/>
            <person name="Zismann V."/>
            <person name="Iobst S."/>
            <person name="de Vazeille A.R."/>
            <person name="Buell C.R."/>
            <person name="Ying K."/>
            <person name="Li Y."/>
            <person name="Lu T."/>
            <person name="Huang Y."/>
            <person name="Zhao Q."/>
            <person name="Feng Q."/>
            <person name="Zhang L."/>
            <person name="Zhu J."/>
            <person name="Weng Q."/>
            <person name="Mu J."/>
            <person name="Lu Y."/>
            <person name="Fan D."/>
            <person name="Liu Y."/>
            <person name="Guan J."/>
            <person name="Zhang Y."/>
            <person name="Yu S."/>
            <person name="Liu X."/>
            <person name="Zhang Y."/>
            <person name="Hong G."/>
            <person name="Han B."/>
            <person name="Choisne N."/>
            <person name="Demange N."/>
            <person name="Orjeda G."/>
            <person name="Samain S."/>
            <person name="Cattolico L."/>
            <person name="Pelletier E."/>
            <person name="Couloux A."/>
            <person name="Segurens B."/>
            <person name="Wincker P."/>
            <person name="D'Hont A."/>
            <person name="Scarpelli C."/>
            <person name="Weissenbach J."/>
            <person name="Salanoubat M."/>
            <person name="Quetier F."/>
            <person name="Yu Y."/>
            <person name="Kim H.R."/>
            <person name="Rambo T."/>
            <person name="Currie J."/>
            <person name="Collura K."/>
            <person name="Luo M."/>
            <person name="Yang T."/>
            <person name="Ammiraju J.S.S."/>
            <person name="Engler F."/>
            <person name="Soderlund C."/>
            <person name="Wing R.A."/>
            <person name="Palmer L.E."/>
            <person name="de la Bastide M."/>
            <person name="Spiegel L."/>
            <person name="Nascimento L."/>
            <person name="Zutavern T."/>
            <person name="O'Shaughnessy A."/>
            <person name="Dike S."/>
            <person name="Dedhia N."/>
            <person name="Preston R."/>
            <person name="Balija V."/>
            <person name="McCombie W.R."/>
            <person name="Chow T."/>
            <person name="Chen H."/>
            <person name="Chung M."/>
            <person name="Chen C."/>
            <person name="Shaw J."/>
            <person name="Wu H."/>
            <person name="Hsiao K."/>
            <person name="Chao Y."/>
            <person name="Chu M."/>
            <person name="Cheng C."/>
            <person name="Hour A."/>
            <person name="Lee P."/>
            <person name="Lin S."/>
            <person name="Lin Y."/>
            <person name="Liou J."/>
            <person name="Liu S."/>
            <person name="Hsing Y."/>
            <person name="Raghuvanshi S."/>
            <person name="Mohanty A."/>
            <person name="Bharti A.K."/>
            <person name="Gaur A."/>
            <person name="Gupta V."/>
            <person name="Kumar D."/>
            <person name="Ravi V."/>
            <person name="Vij S."/>
            <person name="Kapur A."/>
            <person name="Khurana P."/>
            <person name="Khurana P."/>
            <person name="Khurana J.P."/>
            <person name="Tyagi A.K."/>
            <person name="Gaikwad K."/>
            <person name="Singh A."/>
            <person name="Dalal V."/>
            <person name="Srivastava S."/>
            <person name="Dixit A."/>
            <person name="Pal A.K."/>
            <person name="Ghazi I.A."/>
            <person name="Yadav M."/>
            <person name="Pandit A."/>
            <person name="Bhargava A."/>
            <person name="Sureshbabu K."/>
            <person name="Batra K."/>
            <person name="Sharma T.R."/>
            <person name="Mohapatra T."/>
            <person name="Singh N.K."/>
            <person name="Messing J."/>
            <person name="Nelson A.B."/>
            <person name="Fuks G."/>
            <person name="Kavchok S."/>
            <person name="Keizer G."/>
            <person name="Linton E."/>
            <person name="Llaca V."/>
            <person name="Song R."/>
            <person name="Tanyolac B."/>
            <person name="Young S."/>
            <person name="Ho-Il K."/>
            <person name="Hahn J.H."/>
            <person name="Sangsakoo G."/>
            <person name="Vanavichit A."/>
            <person name="de Mattos Luiz.A.T."/>
            <person name="Zimmer P.D."/>
            <person name="Malone G."/>
            <person name="Dellagostin O."/>
            <person name="de Oliveira A.C."/>
            <person name="Bevan M."/>
            <person name="Bancroft I."/>
            <person name="Minx P."/>
            <person name="Cordum H."/>
            <person name="Wilson R."/>
            <person name="Cheng Z."/>
            <person name="Jin W."/>
            <person name="Jiang J."/>
            <person name="Leong S.A."/>
            <person name="Iwama H."/>
            <person name="Gojobori T."/>
            <person name="Itoh T."/>
            <person name="Niimura Y."/>
            <person name="Fujii Y."/>
            <person name="Habara T."/>
            <person name="Sakai H."/>
            <person name="Sato Y."/>
            <person name="Wilson G."/>
            <person name="Kumar K."/>
            <person name="McCouch S."/>
            <person name="Juretic N."/>
            <person name="Hoen D."/>
            <person name="Wright S."/>
            <person name="Bruskiewich R."/>
            <person name="Bureau T."/>
            <person name="Miyao A."/>
            <person name="Hirochika H."/>
            <person name="Nishikawa T."/>
            <person name="Kadowaki K."/>
            <person name="Sugiura M."/>
            <person name="Burr B."/>
            <person name="Sasaki T."/>
        </authorList>
    </citation>
    <scope>NUCLEOTIDE SEQUENCE [LARGE SCALE GENOMIC DNA]</scope>
    <source>
        <strain evidence="3">cv. Nipponbare</strain>
    </source>
</reference>
<dbReference type="PaxDb" id="39947-A0A0P0UZP5"/>
<organism evidence="2 3">
    <name type="scientific">Oryza sativa subsp. japonica</name>
    <name type="common">Rice</name>
    <dbReference type="NCBI Taxonomy" id="39947"/>
    <lineage>
        <taxon>Eukaryota</taxon>
        <taxon>Viridiplantae</taxon>
        <taxon>Streptophyta</taxon>
        <taxon>Embryophyta</taxon>
        <taxon>Tracheophyta</taxon>
        <taxon>Spermatophyta</taxon>
        <taxon>Magnoliopsida</taxon>
        <taxon>Liliopsida</taxon>
        <taxon>Poales</taxon>
        <taxon>Poaceae</taxon>
        <taxon>BOP clade</taxon>
        <taxon>Oryzoideae</taxon>
        <taxon>Oryzeae</taxon>
        <taxon>Oryzinae</taxon>
        <taxon>Oryza</taxon>
        <taxon>Oryza sativa</taxon>
    </lineage>
</organism>
<dbReference type="Proteomes" id="UP000059680">
    <property type="component" value="Chromosome 1"/>
</dbReference>
<gene>
    <name evidence="2" type="ordered locus">Os01g0213350</name>
    <name evidence="2" type="ORF">OSNPB_010213350</name>
</gene>
<accession>A0A0P0UZP5</accession>
<evidence type="ECO:0000256" key="1">
    <source>
        <dbReference type="SAM" id="SignalP"/>
    </source>
</evidence>
<keyword evidence="1" id="KW-0732">Signal</keyword>
<name>A0A0P0UZP5_ORYSJ</name>